<protein>
    <recommendedName>
        <fullName evidence="15">E3 ubiquitin-protein ligase TRIM33</fullName>
    </recommendedName>
</protein>
<dbReference type="Proteomes" id="UP001153954">
    <property type="component" value="Unassembled WGS sequence"/>
</dbReference>
<evidence type="ECO:0000256" key="9">
    <source>
        <dbReference type="PROSITE-ProRule" id="PRU00146"/>
    </source>
</evidence>
<dbReference type="GO" id="GO:0008270">
    <property type="term" value="F:zinc ion binding"/>
    <property type="evidence" value="ECO:0007669"/>
    <property type="project" value="UniProtKB-KW"/>
</dbReference>
<comment type="caution">
    <text evidence="13">The sequence shown here is derived from an EMBL/GenBank/DDBJ whole genome shotgun (WGS) entry which is preliminary data.</text>
</comment>
<evidence type="ECO:0000256" key="6">
    <source>
        <dbReference type="ARBA" id="ARBA00023117"/>
    </source>
</evidence>
<dbReference type="SMART" id="SM00297">
    <property type="entry name" value="BROMO"/>
    <property type="match status" value="1"/>
</dbReference>
<reference evidence="13" key="1">
    <citation type="submission" date="2022-03" db="EMBL/GenBank/DDBJ databases">
        <authorList>
            <person name="Tunstrom K."/>
        </authorList>
    </citation>
    <scope>NUCLEOTIDE SEQUENCE</scope>
</reference>
<evidence type="ECO:0000256" key="3">
    <source>
        <dbReference type="ARBA" id="ARBA00022771"/>
    </source>
</evidence>
<dbReference type="Pfam" id="PF00628">
    <property type="entry name" value="PHD"/>
    <property type="match status" value="1"/>
</dbReference>
<feature type="domain" description="PHD-type" evidence="12">
    <location>
        <begin position="275"/>
        <end position="324"/>
    </location>
</feature>
<feature type="region of interest" description="Disordered" evidence="10">
    <location>
        <begin position="249"/>
        <end position="271"/>
    </location>
</feature>
<dbReference type="Pfam" id="PF00439">
    <property type="entry name" value="Bromodomain"/>
    <property type="match status" value="1"/>
</dbReference>
<dbReference type="InterPro" id="IPR001487">
    <property type="entry name" value="Bromodomain"/>
</dbReference>
<evidence type="ECO:0000256" key="2">
    <source>
        <dbReference type="ARBA" id="ARBA00022723"/>
    </source>
</evidence>
<proteinExistence type="predicted"/>
<dbReference type="InterPro" id="IPR019786">
    <property type="entry name" value="Zinc_finger_PHD-type_CS"/>
</dbReference>
<dbReference type="PROSITE" id="PS50016">
    <property type="entry name" value="ZF_PHD_2"/>
    <property type="match status" value="1"/>
</dbReference>
<dbReference type="PRINTS" id="PR00503">
    <property type="entry name" value="BROMODOMAIN"/>
</dbReference>
<dbReference type="SMART" id="SM00249">
    <property type="entry name" value="PHD"/>
    <property type="match status" value="1"/>
</dbReference>
<dbReference type="PANTHER" id="PTHR45915">
    <property type="entry name" value="TRANSCRIPTION INTERMEDIARY FACTOR"/>
    <property type="match status" value="1"/>
</dbReference>
<keyword evidence="3 9" id="KW-0863">Zinc-finger</keyword>
<dbReference type="PROSITE" id="PS50014">
    <property type="entry name" value="BROMODOMAIN_2"/>
    <property type="match status" value="1"/>
</dbReference>
<dbReference type="SUPFAM" id="SSF47370">
    <property type="entry name" value="Bromodomain"/>
    <property type="match status" value="1"/>
</dbReference>
<evidence type="ECO:0000256" key="8">
    <source>
        <dbReference type="PROSITE-ProRule" id="PRU00035"/>
    </source>
</evidence>
<dbReference type="PANTHER" id="PTHR45915:SF6">
    <property type="entry name" value="E3 UBIQUITIN-PROTEIN LIGASE TRIM33"/>
    <property type="match status" value="1"/>
</dbReference>
<dbReference type="InterPro" id="IPR001965">
    <property type="entry name" value="Znf_PHD"/>
</dbReference>
<keyword evidence="7" id="KW-0539">Nucleus</keyword>
<feature type="compositionally biased region" description="Low complexity" evidence="10">
    <location>
        <begin position="114"/>
        <end position="139"/>
    </location>
</feature>
<name>A0AAU9TV72_EUPED</name>
<feature type="region of interest" description="Disordered" evidence="10">
    <location>
        <begin position="92"/>
        <end position="175"/>
    </location>
</feature>
<accession>A0AAU9TV72</accession>
<evidence type="ECO:0000259" key="11">
    <source>
        <dbReference type="PROSITE" id="PS50014"/>
    </source>
</evidence>
<evidence type="ECO:0000256" key="1">
    <source>
        <dbReference type="ARBA" id="ARBA00004123"/>
    </source>
</evidence>
<dbReference type="EMBL" id="CAKOGL010000007">
    <property type="protein sequence ID" value="CAH2088415.1"/>
    <property type="molecule type" value="Genomic_DNA"/>
</dbReference>
<sequence>MGVGGVPGYMALPRSRAHTPLRHPHVTSTTHPHHLHGMNEMNLRGLLNASGARGRPPAPHAQMQPQHVQHAQHAQHAYQMMGAYVNGAYGASAGGAASGRRSGGPRTPSPAPHQPLAHAPHAPHALAHAHTSHAHASAAKWHIPQHALPAGDAPAAPRAAPHELAPDECAGAPAEPPPLGAGADYKITLGRARASSAVTSTNPKTPSPSLNGVGVGCASELDKVCAESVQDLMATIAKLDSNGVQVVAEQSGDASPAAVHSSTDAPGRAAGDPNEDWCAVCMDGGELMCCDKCPKVFHQYCHIPTIEKLPEETESWQCLLCVNFADGSEVADGSLEGRTRRVAERLTLELYCQYELSLPFREPVPPHNRHYHQKIQQPMCLDMIRLKLQPIAEGRYTHISQFVADVRLLFRNAYRYNPPDTQIYKDAKKLEEFFDAQLAKWLPDYTYWNGEGPPPAKRARAD</sequence>
<keyword evidence="4" id="KW-0862">Zinc</keyword>
<dbReference type="InterPro" id="IPR011011">
    <property type="entry name" value="Znf_FYVE_PHD"/>
</dbReference>
<evidence type="ECO:0000256" key="5">
    <source>
        <dbReference type="ARBA" id="ARBA00023054"/>
    </source>
</evidence>
<gene>
    <name evidence="13" type="ORF">EEDITHA_LOCUS4577</name>
</gene>
<evidence type="ECO:0000313" key="13">
    <source>
        <dbReference type="EMBL" id="CAH2088415.1"/>
    </source>
</evidence>
<keyword evidence="5" id="KW-0175">Coiled coil</keyword>
<dbReference type="InterPro" id="IPR013083">
    <property type="entry name" value="Znf_RING/FYVE/PHD"/>
</dbReference>
<evidence type="ECO:0008006" key="15">
    <source>
        <dbReference type="Google" id="ProtNLM"/>
    </source>
</evidence>
<feature type="region of interest" description="Disordered" evidence="10">
    <location>
        <begin position="48"/>
        <end position="67"/>
    </location>
</feature>
<dbReference type="Gene3D" id="3.30.40.10">
    <property type="entry name" value="Zinc/RING finger domain, C3HC4 (zinc finger)"/>
    <property type="match status" value="1"/>
</dbReference>
<dbReference type="InterPro" id="IPR036427">
    <property type="entry name" value="Bromodomain-like_sf"/>
</dbReference>
<organism evidence="13 14">
    <name type="scientific">Euphydryas editha</name>
    <name type="common">Edith's checkerspot</name>
    <dbReference type="NCBI Taxonomy" id="104508"/>
    <lineage>
        <taxon>Eukaryota</taxon>
        <taxon>Metazoa</taxon>
        <taxon>Ecdysozoa</taxon>
        <taxon>Arthropoda</taxon>
        <taxon>Hexapoda</taxon>
        <taxon>Insecta</taxon>
        <taxon>Pterygota</taxon>
        <taxon>Neoptera</taxon>
        <taxon>Endopterygota</taxon>
        <taxon>Lepidoptera</taxon>
        <taxon>Glossata</taxon>
        <taxon>Ditrysia</taxon>
        <taxon>Papilionoidea</taxon>
        <taxon>Nymphalidae</taxon>
        <taxon>Nymphalinae</taxon>
        <taxon>Euphydryas</taxon>
    </lineage>
</organism>
<dbReference type="AlphaFoldDB" id="A0AAU9TV72"/>
<evidence type="ECO:0000256" key="4">
    <source>
        <dbReference type="ARBA" id="ARBA00022833"/>
    </source>
</evidence>
<dbReference type="CDD" id="cd15541">
    <property type="entry name" value="PHD_TIF1_like"/>
    <property type="match status" value="1"/>
</dbReference>
<dbReference type="InterPro" id="IPR019787">
    <property type="entry name" value="Znf_PHD-finger"/>
</dbReference>
<dbReference type="PROSITE" id="PS01359">
    <property type="entry name" value="ZF_PHD_1"/>
    <property type="match status" value="1"/>
</dbReference>
<evidence type="ECO:0000256" key="10">
    <source>
        <dbReference type="SAM" id="MobiDB-lite"/>
    </source>
</evidence>
<evidence type="ECO:0000313" key="14">
    <source>
        <dbReference type="Proteomes" id="UP001153954"/>
    </source>
</evidence>
<keyword evidence="14" id="KW-1185">Reference proteome</keyword>
<dbReference type="CDD" id="cd05502">
    <property type="entry name" value="Bromo_tif1_like"/>
    <property type="match status" value="1"/>
</dbReference>
<evidence type="ECO:0000259" key="12">
    <source>
        <dbReference type="PROSITE" id="PS50016"/>
    </source>
</evidence>
<comment type="subcellular location">
    <subcellularLocation>
        <location evidence="1">Nucleus</location>
    </subcellularLocation>
</comment>
<dbReference type="SUPFAM" id="SSF57903">
    <property type="entry name" value="FYVE/PHD zinc finger"/>
    <property type="match status" value="1"/>
</dbReference>
<keyword evidence="2" id="KW-0479">Metal-binding</keyword>
<dbReference type="Gene3D" id="1.20.920.10">
    <property type="entry name" value="Bromodomain-like"/>
    <property type="match status" value="1"/>
</dbReference>
<evidence type="ECO:0000256" key="7">
    <source>
        <dbReference type="ARBA" id="ARBA00023242"/>
    </source>
</evidence>
<keyword evidence="6 8" id="KW-0103">Bromodomain</keyword>
<dbReference type="GO" id="GO:0005634">
    <property type="term" value="C:nucleus"/>
    <property type="evidence" value="ECO:0007669"/>
    <property type="project" value="UniProtKB-SubCell"/>
</dbReference>
<feature type="compositionally biased region" description="Low complexity" evidence="10">
    <location>
        <begin position="147"/>
        <end position="159"/>
    </location>
</feature>
<feature type="domain" description="Bromo" evidence="11">
    <location>
        <begin position="352"/>
        <end position="424"/>
    </location>
</feature>
<dbReference type="GO" id="GO:0000785">
    <property type="term" value="C:chromatin"/>
    <property type="evidence" value="ECO:0007669"/>
    <property type="project" value="TreeGrafter"/>
</dbReference>